<comment type="caution">
    <text evidence="1">The sequence shown here is derived from an EMBL/GenBank/DDBJ whole genome shotgun (WGS) entry which is preliminary data.</text>
</comment>
<keyword evidence="2" id="KW-1185">Reference proteome</keyword>
<organism evidence="1 2">
    <name type="scientific">Diphasiastrum complanatum</name>
    <name type="common">Issler's clubmoss</name>
    <name type="synonym">Lycopodium complanatum</name>
    <dbReference type="NCBI Taxonomy" id="34168"/>
    <lineage>
        <taxon>Eukaryota</taxon>
        <taxon>Viridiplantae</taxon>
        <taxon>Streptophyta</taxon>
        <taxon>Embryophyta</taxon>
        <taxon>Tracheophyta</taxon>
        <taxon>Lycopodiopsida</taxon>
        <taxon>Lycopodiales</taxon>
        <taxon>Lycopodiaceae</taxon>
        <taxon>Lycopodioideae</taxon>
        <taxon>Diphasiastrum</taxon>
    </lineage>
</organism>
<evidence type="ECO:0000313" key="2">
    <source>
        <dbReference type="Proteomes" id="UP001162992"/>
    </source>
</evidence>
<proteinExistence type="predicted"/>
<name>A0ACC2CHA4_DIPCM</name>
<dbReference type="Proteomes" id="UP001162992">
    <property type="component" value="Chromosome 10"/>
</dbReference>
<sequence>MRFSAVVPLWQLITVVAFTTCILLANIARLTLRIRSICQPIVNRQVERGVATVLLIQRIQHPILDIIFTSASVVVSVEFYTAFLPLLLWSGRCKLAIQMTLLMALCIYIGTFLKDLVSGSRPSAPPVRRFAATAIEKEACIEFGFPSSHAINTICLSVYLFRHLARHLDSTHIYVLWIAGFLLAITTAIVIYGRMYLGMHTPIDIIAGVIFGVILVTFWCFVDDRVNLFIEEGKNVFIFWTIICLLLLAAYPAPEKQTPSFEYHNAFVGVILGMVWGLRIGNYHYIRSALTIVHLNSWSGALVLVKRLVVGLPVVIAVKMITKLLAVTSLPWICLHIGLPVKSTTYVPALKGMIPVDTTEVDLELKKNSDSEKLLIDLKEINVEAPKYGDDVEGTKYGDDQKLPMATSEIDLERAEPLGPKNLNFWLKFFSLSLMEPLDVDTGIRLLQYAGLSWSAVGVSYIFKHFKI</sequence>
<gene>
    <name evidence="1" type="ORF">O6H91_10G058600</name>
</gene>
<reference evidence="2" key="1">
    <citation type="journal article" date="2024" name="Proc. Natl. Acad. Sci. U.S.A.">
        <title>Extraordinary preservation of gene collinearity over three hundred million years revealed in homosporous lycophytes.</title>
        <authorList>
            <person name="Li C."/>
            <person name="Wickell D."/>
            <person name="Kuo L.Y."/>
            <person name="Chen X."/>
            <person name="Nie B."/>
            <person name="Liao X."/>
            <person name="Peng D."/>
            <person name="Ji J."/>
            <person name="Jenkins J."/>
            <person name="Williams M."/>
            <person name="Shu S."/>
            <person name="Plott C."/>
            <person name="Barry K."/>
            <person name="Rajasekar S."/>
            <person name="Grimwood J."/>
            <person name="Han X."/>
            <person name="Sun S."/>
            <person name="Hou Z."/>
            <person name="He W."/>
            <person name="Dai G."/>
            <person name="Sun C."/>
            <person name="Schmutz J."/>
            <person name="Leebens-Mack J.H."/>
            <person name="Li F.W."/>
            <person name="Wang L."/>
        </authorList>
    </citation>
    <scope>NUCLEOTIDE SEQUENCE [LARGE SCALE GENOMIC DNA]</scope>
    <source>
        <strain evidence="2">cv. PW_Plant_1</strain>
    </source>
</reference>
<evidence type="ECO:0000313" key="1">
    <source>
        <dbReference type="EMBL" id="KAJ7541413.1"/>
    </source>
</evidence>
<dbReference type="EMBL" id="CM055101">
    <property type="protein sequence ID" value="KAJ7541413.1"/>
    <property type="molecule type" value="Genomic_DNA"/>
</dbReference>
<accession>A0ACC2CHA4</accession>
<protein>
    <submittedName>
        <fullName evidence="1">Uncharacterized protein</fullName>
    </submittedName>
</protein>